<evidence type="ECO:0000313" key="4">
    <source>
        <dbReference type="Proteomes" id="UP001596512"/>
    </source>
</evidence>
<dbReference type="Proteomes" id="UP001596512">
    <property type="component" value="Unassembled WGS sequence"/>
</dbReference>
<dbReference type="Gene3D" id="3.40.50.2000">
    <property type="entry name" value="Glycogen Phosphorylase B"/>
    <property type="match status" value="1"/>
</dbReference>
<proteinExistence type="predicted"/>
<gene>
    <name evidence="3" type="ORF">ACFQV2_26460</name>
</gene>
<keyword evidence="4" id="KW-1185">Reference proteome</keyword>
<accession>A0ABW2TRP6</accession>
<organism evidence="3 4">
    <name type="scientific">Actinokineospora soli</name>
    <dbReference type="NCBI Taxonomy" id="1048753"/>
    <lineage>
        <taxon>Bacteria</taxon>
        <taxon>Bacillati</taxon>
        <taxon>Actinomycetota</taxon>
        <taxon>Actinomycetes</taxon>
        <taxon>Pseudonocardiales</taxon>
        <taxon>Pseudonocardiaceae</taxon>
        <taxon>Actinokineospora</taxon>
    </lineage>
</organism>
<dbReference type="GO" id="GO:0016757">
    <property type="term" value="F:glycosyltransferase activity"/>
    <property type="evidence" value="ECO:0007669"/>
    <property type="project" value="UniProtKB-KW"/>
</dbReference>
<dbReference type="SUPFAM" id="SSF53756">
    <property type="entry name" value="UDP-Glycosyltransferase/glycogen phosphorylase"/>
    <property type="match status" value="1"/>
</dbReference>
<evidence type="ECO:0000313" key="3">
    <source>
        <dbReference type="EMBL" id="MFC7616482.1"/>
    </source>
</evidence>
<dbReference type="EMBL" id="JBHTEY010000004">
    <property type="protein sequence ID" value="MFC7616482.1"/>
    <property type="molecule type" value="Genomic_DNA"/>
</dbReference>
<evidence type="ECO:0000256" key="1">
    <source>
        <dbReference type="ARBA" id="ARBA00022676"/>
    </source>
</evidence>
<dbReference type="PANTHER" id="PTHR12526">
    <property type="entry name" value="GLYCOSYLTRANSFERASE"/>
    <property type="match status" value="1"/>
</dbReference>
<dbReference type="PANTHER" id="PTHR12526:SF510">
    <property type="entry name" value="D-INOSITOL 3-PHOSPHATE GLYCOSYLTRANSFERASE"/>
    <property type="match status" value="1"/>
</dbReference>
<evidence type="ECO:0000256" key="2">
    <source>
        <dbReference type="ARBA" id="ARBA00022679"/>
    </source>
</evidence>
<keyword evidence="2 3" id="KW-0808">Transferase</keyword>
<dbReference type="CDD" id="cd03801">
    <property type="entry name" value="GT4_PimA-like"/>
    <property type="match status" value="1"/>
</dbReference>
<protein>
    <submittedName>
        <fullName evidence="3">Glycosyltransferase family 4 protein</fullName>
        <ecNumber evidence="3">2.4.-.-</ecNumber>
    </submittedName>
</protein>
<keyword evidence="1 3" id="KW-0328">Glycosyltransferase</keyword>
<comment type="caution">
    <text evidence="3">The sequence shown here is derived from an EMBL/GenBank/DDBJ whole genome shotgun (WGS) entry which is preliminary data.</text>
</comment>
<name>A0ABW2TRP6_9PSEU</name>
<dbReference type="Pfam" id="PF13692">
    <property type="entry name" value="Glyco_trans_1_4"/>
    <property type="match status" value="1"/>
</dbReference>
<sequence length="245" mass="25509">MHLPLADEVGLDPAEAAALDAREREVLTAASVVVATSPWAASALADRHGLPHVHAVAPGVTGGPPATPEPAGTRLLCVASVTPRKAQDVLVEALAAVSDLPWTCRCVGPTRDARYTGVVRALIDRNGLADRTQLVGPRSGPALDAEYASADLLVLPSRAETYGMVVTEALARGVPVLATEVGGIPDALAGTRALLVPPDDVDALSAALRRWLTDAQLRDTLRRAASSHQHRTWQQCAAELSAALS</sequence>
<dbReference type="EC" id="2.4.-.-" evidence="3"/>
<reference evidence="4" key="1">
    <citation type="journal article" date="2019" name="Int. J. Syst. Evol. Microbiol.">
        <title>The Global Catalogue of Microorganisms (GCM) 10K type strain sequencing project: providing services to taxonomists for standard genome sequencing and annotation.</title>
        <authorList>
            <consortium name="The Broad Institute Genomics Platform"/>
            <consortium name="The Broad Institute Genome Sequencing Center for Infectious Disease"/>
            <person name="Wu L."/>
            <person name="Ma J."/>
        </authorList>
    </citation>
    <scope>NUCLEOTIDE SEQUENCE [LARGE SCALE GENOMIC DNA]</scope>
    <source>
        <strain evidence="4">JCM 17695</strain>
    </source>
</reference>